<accession>A0ABV6NZJ2</accession>
<dbReference type="CDD" id="cd06342">
    <property type="entry name" value="PBP1_ABC_LIVBP-like"/>
    <property type="match status" value="1"/>
</dbReference>
<evidence type="ECO:0000256" key="2">
    <source>
        <dbReference type="ARBA" id="ARBA00022448"/>
    </source>
</evidence>
<reference evidence="6 7" key="1">
    <citation type="submission" date="2024-09" db="EMBL/GenBank/DDBJ databases">
        <authorList>
            <person name="Sun Q."/>
            <person name="Mori K."/>
        </authorList>
    </citation>
    <scope>NUCLEOTIDE SEQUENCE [LARGE SCALE GENOMIC DNA]</scope>
    <source>
        <strain evidence="6 7">TBRC 2205</strain>
    </source>
</reference>
<comment type="caution">
    <text evidence="6">The sequence shown here is derived from an EMBL/GenBank/DDBJ whole genome shotgun (WGS) entry which is preliminary data.</text>
</comment>
<evidence type="ECO:0000256" key="1">
    <source>
        <dbReference type="ARBA" id="ARBA00010062"/>
    </source>
</evidence>
<evidence type="ECO:0000313" key="6">
    <source>
        <dbReference type="EMBL" id="MFC0566121.1"/>
    </source>
</evidence>
<dbReference type="Proteomes" id="UP001589894">
    <property type="component" value="Unassembled WGS sequence"/>
</dbReference>
<dbReference type="Pfam" id="PF13458">
    <property type="entry name" value="Peripla_BP_6"/>
    <property type="match status" value="1"/>
</dbReference>
<dbReference type="InterPro" id="IPR028081">
    <property type="entry name" value="Leu-bd"/>
</dbReference>
<protein>
    <submittedName>
        <fullName evidence="6">Branched-chain amino acid ABC transporter substrate-binding protein</fullName>
    </submittedName>
</protein>
<dbReference type="EMBL" id="JBHLUE010000016">
    <property type="protein sequence ID" value="MFC0566121.1"/>
    <property type="molecule type" value="Genomic_DNA"/>
</dbReference>
<name>A0ABV6NZJ2_9ACTN</name>
<evidence type="ECO:0000313" key="7">
    <source>
        <dbReference type="Proteomes" id="UP001589894"/>
    </source>
</evidence>
<proteinExistence type="inferred from homology"/>
<dbReference type="RefSeq" id="WP_377340554.1">
    <property type="nucleotide sequence ID" value="NZ_JBHLUE010000016.1"/>
</dbReference>
<sequence length="368" mass="38312">MVGASACGDSGGGGSASGDKCGLKLAFFGALTGDAANLGINIKNGAKLAVEEYNAKHSDCKVELQERDSQGDEKQAPGLAREVVKDSKVIGVIGPAFSGETEAAAPIFEEAKLPIISPSATRTSLGTKGWKIFHRGLGNDDSQGPAAAAYIKDSLKAQKVYVIDDQSAYGAGLADNVKTALGSLKVGDDKVERNVTKDFNPVITKVKASGADAVFYGGYCQEAGLLVKQMRAAGVKATLVAADGVKDPGYITTAGKEAAEGSILTCPCAPPTEAKGNFAQNYKAKWGQESGTYSDIAYDVANIFLKGIDGGNTTKDKMLTFVNGVTYEGVSNTYKFTSAGELDPQYLKIWAYKVAGGQIVADKEIKTS</sequence>
<comment type="similarity">
    <text evidence="1">Belongs to the leucine-binding protein family.</text>
</comment>
<evidence type="ECO:0000256" key="3">
    <source>
        <dbReference type="ARBA" id="ARBA00022729"/>
    </source>
</evidence>
<evidence type="ECO:0000259" key="5">
    <source>
        <dbReference type="Pfam" id="PF13458"/>
    </source>
</evidence>
<evidence type="ECO:0000256" key="4">
    <source>
        <dbReference type="ARBA" id="ARBA00022970"/>
    </source>
</evidence>
<dbReference type="Gene3D" id="3.40.50.2300">
    <property type="match status" value="2"/>
</dbReference>
<keyword evidence="3" id="KW-0732">Signal</keyword>
<dbReference type="PRINTS" id="PR00337">
    <property type="entry name" value="LEUILEVALBP"/>
</dbReference>
<feature type="domain" description="Leucine-binding protein" evidence="5">
    <location>
        <begin position="23"/>
        <end position="338"/>
    </location>
</feature>
<dbReference type="InterPro" id="IPR028082">
    <property type="entry name" value="Peripla_BP_I"/>
</dbReference>
<keyword evidence="4" id="KW-0029">Amino-acid transport</keyword>
<dbReference type="PANTHER" id="PTHR47151:SF2">
    <property type="entry name" value="AMINO ACID BINDING PROTEIN"/>
    <property type="match status" value="1"/>
</dbReference>
<keyword evidence="7" id="KW-1185">Reference proteome</keyword>
<dbReference type="PANTHER" id="PTHR47151">
    <property type="entry name" value="LEU/ILE/VAL-BINDING ABC TRANSPORTER SUBUNIT"/>
    <property type="match status" value="1"/>
</dbReference>
<organism evidence="6 7">
    <name type="scientific">Plantactinospora siamensis</name>
    <dbReference type="NCBI Taxonomy" id="555372"/>
    <lineage>
        <taxon>Bacteria</taxon>
        <taxon>Bacillati</taxon>
        <taxon>Actinomycetota</taxon>
        <taxon>Actinomycetes</taxon>
        <taxon>Micromonosporales</taxon>
        <taxon>Micromonosporaceae</taxon>
        <taxon>Plantactinospora</taxon>
    </lineage>
</organism>
<gene>
    <name evidence="6" type="ORF">ACFFHU_18515</name>
</gene>
<keyword evidence="2" id="KW-0813">Transport</keyword>
<dbReference type="SUPFAM" id="SSF53822">
    <property type="entry name" value="Periplasmic binding protein-like I"/>
    <property type="match status" value="1"/>
</dbReference>
<dbReference type="InterPro" id="IPR000709">
    <property type="entry name" value="Leu_Ile_Val-bd"/>
</dbReference>